<dbReference type="EMBL" id="JABFAD010000004">
    <property type="protein sequence ID" value="MBA0795831.1"/>
    <property type="molecule type" value="Genomic_DNA"/>
</dbReference>
<comment type="caution">
    <text evidence="2">The sequence shown here is derived from an EMBL/GenBank/DDBJ whole genome shotgun (WGS) entry which is preliminary data.</text>
</comment>
<feature type="region of interest" description="Disordered" evidence="1">
    <location>
        <begin position="166"/>
        <end position="251"/>
    </location>
</feature>
<feature type="compositionally biased region" description="Acidic residues" evidence="1">
    <location>
        <begin position="177"/>
        <end position="189"/>
    </location>
</feature>
<evidence type="ECO:0000313" key="3">
    <source>
        <dbReference type="Proteomes" id="UP000593560"/>
    </source>
</evidence>
<dbReference type="Proteomes" id="UP000593560">
    <property type="component" value="Unassembled WGS sequence"/>
</dbReference>
<accession>A0A7J9GEC2</accession>
<proteinExistence type="predicted"/>
<sequence>MDVIRRHRYHILHPIGSVAQARHVGRKGAVDSIRDGGNARVGMRKNDDDWREMHKNYIEAWDRRMKFLSICEPFFSVNTMAYLKYLSWFKVISKSYLLSRRARRNRMTSSSSALPEEGIDVPRILHPDANINAKPNVGLEANACTFTDDDTDTNVEVSVDARDTRWEAWTASHSSTEEGDGNEGEDEDEYKDKQDDDSRDRNEQKGEDEGDDDEEDGNEEVYRTASLVVSRNPPHKPHPPPCSTHSPPRHD</sequence>
<dbReference type="AlphaFoldDB" id="A0A7J9GEC2"/>
<evidence type="ECO:0000313" key="2">
    <source>
        <dbReference type="EMBL" id="MBA0795831.1"/>
    </source>
</evidence>
<protein>
    <submittedName>
        <fullName evidence="2">Uncharacterized protein</fullName>
    </submittedName>
</protein>
<keyword evidence="3" id="KW-1185">Reference proteome</keyword>
<feature type="compositionally biased region" description="Basic and acidic residues" evidence="1">
    <location>
        <begin position="190"/>
        <end position="207"/>
    </location>
</feature>
<evidence type="ECO:0000256" key="1">
    <source>
        <dbReference type="SAM" id="MobiDB-lite"/>
    </source>
</evidence>
<feature type="compositionally biased region" description="Acidic residues" evidence="1">
    <location>
        <begin position="208"/>
        <end position="219"/>
    </location>
</feature>
<name>A0A7J9GEC2_9ROSI</name>
<gene>
    <name evidence="2" type="ORF">Gohar_006662</name>
</gene>
<reference evidence="2 3" key="1">
    <citation type="journal article" date="2019" name="Genome Biol. Evol.">
        <title>Insights into the evolution of the New World diploid cottons (Gossypium, subgenus Houzingenia) based on genome sequencing.</title>
        <authorList>
            <person name="Grover C.E."/>
            <person name="Arick M.A. 2nd"/>
            <person name="Thrash A."/>
            <person name="Conover J.L."/>
            <person name="Sanders W.S."/>
            <person name="Peterson D.G."/>
            <person name="Frelichowski J.E."/>
            <person name="Scheffler J.A."/>
            <person name="Scheffler B.E."/>
            <person name="Wendel J.F."/>
        </authorList>
    </citation>
    <scope>NUCLEOTIDE SEQUENCE [LARGE SCALE GENOMIC DNA]</scope>
    <source>
        <strain evidence="2">0</strain>
        <tissue evidence="2">Leaf</tissue>
    </source>
</reference>
<organism evidence="2 3">
    <name type="scientific">Gossypium harknessii</name>
    <dbReference type="NCBI Taxonomy" id="34285"/>
    <lineage>
        <taxon>Eukaryota</taxon>
        <taxon>Viridiplantae</taxon>
        <taxon>Streptophyta</taxon>
        <taxon>Embryophyta</taxon>
        <taxon>Tracheophyta</taxon>
        <taxon>Spermatophyta</taxon>
        <taxon>Magnoliopsida</taxon>
        <taxon>eudicotyledons</taxon>
        <taxon>Gunneridae</taxon>
        <taxon>Pentapetalae</taxon>
        <taxon>rosids</taxon>
        <taxon>malvids</taxon>
        <taxon>Malvales</taxon>
        <taxon>Malvaceae</taxon>
        <taxon>Malvoideae</taxon>
        <taxon>Gossypium</taxon>
    </lineage>
</organism>